<feature type="active site" description="For OMPdecase activity" evidence="10">
    <location>
        <position position="68"/>
    </location>
</feature>
<dbReference type="EMBL" id="JAUSUV010000002">
    <property type="protein sequence ID" value="MDQ0416440.1"/>
    <property type="molecule type" value="Genomic_DNA"/>
</dbReference>
<keyword evidence="6 9" id="KW-0456">Lyase</keyword>
<keyword evidence="15" id="KW-1185">Reference proteome</keyword>
<feature type="active site" description="For OMPdecase activity" evidence="10">
    <location>
        <position position="63"/>
    </location>
</feature>
<evidence type="ECO:0000313" key="15">
    <source>
        <dbReference type="Proteomes" id="UP001238450"/>
    </source>
</evidence>
<evidence type="ECO:0000256" key="10">
    <source>
        <dbReference type="PIRSR" id="PIRSR614732-1"/>
    </source>
</evidence>
<feature type="binding site" evidence="9 11">
    <location>
        <position position="126"/>
    </location>
    <ligand>
        <name>substrate</name>
    </ligand>
</feature>
<dbReference type="CDD" id="cd04725">
    <property type="entry name" value="OMP_decarboxylase_like"/>
    <property type="match status" value="1"/>
</dbReference>
<reference evidence="14 15" key="1">
    <citation type="submission" date="2023-07" db="EMBL/GenBank/DDBJ databases">
        <title>Genomic Encyclopedia of Type Strains, Phase IV (KMG-IV): sequencing the most valuable type-strain genomes for metagenomic binning, comparative biology and taxonomic classification.</title>
        <authorList>
            <person name="Goeker M."/>
        </authorList>
    </citation>
    <scope>NUCLEOTIDE SEQUENCE [LARGE SCALE GENOMIC DNA]</scope>
    <source>
        <strain evidence="14 15">DSM 46876</strain>
    </source>
</reference>
<evidence type="ECO:0000256" key="6">
    <source>
        <dbReference type="ARBA" id="ARBA00023239"/>
    </source>
</evidence>
<dbReference type="InterPro" id="IPR013785">
    <property type="entry name" value="Aldolase_TIM"/>
</dbReference>
<organism evidence="14 15">
    <name type="scientific">Croceifilum oryzae</name>
    <dbReference type="NCBI Taxonomy" id="1553429"/>
    <lineage>
        <taxon>Bacteria</taxon>
        <taxon>Bacillati</taxon>
        <taxon>Bacillota</taxon>
        <taxon>Bacilli</taxon>
        <taxon>Bacillales</taxon>
        <taxon>Thermoactinomycetaceae</taxon>
        <taxon>Croceifilum</taxon>
    </lineage>
</organism>
<evidence type="ECO:0000256" key="9">
    <source>
        <dbReference type="HAMAP-Rule" id="MF_01200"/>
    </source>
</evidence>
<feature type="binding site" evidence="9 11">
    <location>
        <position position="36"/>
    </location>
    <ligand>
        <name>substrate</name>
    </ligand>
</feature>
<feature type="active site" description="For OMPdecase activity" evidence="10">
    <location>
        <position position="65"/>
    </location>
</feature>
<feature type="binding site" evidence="9">
    <location>
        <begin position="63"/>
        <end position="72"/>
    </location>
    <ligand>
        <name>substrate</name>
    </ligand>
</feature>
<evidence type="ECO:0000256" key="11">
    <source>
        <dbReference type="PIRSR" id="PIRSR614732-2"/>
    </source>
</evidence>
<dbReference type="HAMAP" id="MF_01200_B">
    <property type="entry name" value="OMPdecase_type1_B"/>
    <property type="match status" value="1"/>
</dbReference>
<evidence type="ECO:0000256" key="7">
    <source>
        <dbReference type="ARBA" id="ARBA00049157"/>
    </source>
</evidence>
<proteinExistence type="inferred from homology"/>
<dbReference type="AlphaFoldDB" id="A0AAJ1WRC9"/>
<feature type="binding site" evidence="9 11">
    <location>
        <position position="218"/>
    </location>
    <ligand>
        <name>substrate</name>
    </ligand>
</feature>
<comment type="pathway">
    <text evidence="2 9 12">Pyrimidine metabolism; UMP biosynthesis via de novo pathway; UMP from orotate: step 2/2.</text>
</comment>
<dbReference type="GO" id="GO:0004590">
    <property type="term" value="F:orotidine-5'-phosphate decarboxylase activity"/>
    <property type="evidence" value="ECO:0007669"/>
    <property type="project" value="UniProtKB-UniRule"/>
</dbReference>
<evidence type="ECO:0000256" key="3">
    <source>
        <dbReference type="ARBA" id="ARBA00011738"/>
    </source>
</evidence>
<keyword evidence="5 9" id="KW-0665">Pyrimidine biosynthesis</keyword>
<dbReference type="Pfam" id="PF00215">
    <property type="entry name" value="OMPdecase"/>
    <property type="match status" value="1"/>
</dbReference>
<dbReference type="GO" id="GO:0044205">
    <property type="term" value="P:'de novo' UMP biosynthetic process"/>
    <property type="evidence" value="ECO:0007669"/>
    <property type="project" value="UniProtKB-UniRule"/>
</dbReference>
<dbReference type="PANTHER" id="PTHR32119:SF2">
    <property type="entry name" value="OROTIDINE 5'-PHOSPHATE DECARBOXYLASE"/>
    <property type="match status" value="1"/>
</dbReference>
<dbReference type="NCBIfam" id="NF001273">
    <property type="entry name" value="PRK00230.1"/>
    <property type="match status" value="1"/>
</dbReference>
<comment type="subunit">
    <text evidence="3 9">Homodimer.</text>
</comment>
<feature type="binding site" evidence="9 11">
    <location>
        <position position="217"/>
    </location>
    <ligand>
        <name>substrate</name>
    </ligand>
</feature>
<evidence type="ECO:0000256" key="5">
    <source>
        <dbReference type="ARBA" id="ARBA00022975"/>
    </source>
</evidence>
<sequence>MDQASRQLMIALDLPSGEDAEKFLAHWQGEEKPWIKVGYQLFYATGPRWIYERKQEGYSIFLDLKLHDIPNTVAKAVESISKLDVDFLTLHAMGGSEMMKRARESAEQFASSSEYRTRLLAVTQLTSTHEEMLHDELGINGSMEQAVLRSAKLAHQAGADGVICSGQEARAIKDLTAPSFLAVTPGIRPIGASANDQKRVVTPTAAIQAGADHLVVGRAITHALDPVEAYYQILQEIIDARGNMR</sequence>
<name>A0AAJ1WRC9_9BACL</name>
<dbReference type="PROSITE" id="PS00156">
    <property type="entry name" value="OMPDECASE"/>
    <property type="match status" value="1"/>
</dbReference>
<evidence type="ECO:0000256" key="12">
    <source>
        <dbReference type="RuleBase" id="RU000512"/>
    </source>
</evidence>
<gene>
    <name evidence="9" type="primary">pyrF</name>
    <name evidence="14" type="ORF">J2Z48_000604</name>
</gene>
<evidence type="ECO:0000256" key="1">
    <source>
        <dbReference type="ARBA" id="ARBA00002356"/>
    </source>
</evidence>
<comment type="catalytic activity">
    <reaction evidence="7 9 12">
        <text>orotidine 5'-phosphate + H(+) = UMP + CO2</text>
        <dbReference type="Rhea" id="RHEA:11596"/>
        <dbReference type="ChEBI" id="CHEBI:15378"/>
        <dbReference type="ChEBI" id="CHEBI:16526"/>
        <dbReference type="ChEBI" id="CHEBI:57538"/>
        <dbReference type="ChEBI" id="CHEBI:57865"/>
        <dbReference type="EC" id="4.1.1.23"/>
    </reaction>
</comment>
<dbReference type="NCBIfam" id="TIGR01740">
    <property type="entry name" value="pyrF"/>
    <property type="match status" value="1"/>
</dbReference>
<comment type="similarity">
    <text evidence="8 9">Belongs to the OMP decarboxylase family. Type 1 subfamily.</text>
</comment>
<evidence type="ECO:0000313" key="14">
    <source>
        <dbReference type="EMBL" id="MDQ0416440.1"/>
    </source>
</evidence>
<accession>A0AAJ1WRC9</accession>
<dbReference type="GO" id="GO:0006207">
    <property type="term" value="P:'de novo' pyrimidine nucleobase biosynthetic process"/>
    <property type="evidence" value="ECO:0007669"/>
    <property type="project" value="InterPro"/>
</dbReference>
<evidence type="ECO:0000256" key="4">
    <source>
        <dbReference type="ARBA" id="ARBA00022793"/>
    </source>
</evidence>
<dbReference type="InterPro" id="IPR047596">
    <property type="entry name" value="OMPdecase_bac"/>
</dbReference>
<dbReference type="SUPFAM" id="SSF51366">
    <property type="entry name" value="Ribulose-phoshate binding barrel"/>
    <property type="match status" value="1"/>
</dbReference>
<dbReference type="EC" id="4.1.1.23" evidence="9"/>
<evidence type="ECO:0000256" key="8">
    <source>
        <dbReference type="ARBA" id="ARBA00061012"/>
    </source>
</evidence>
<dbReference type="InterPro" id="IPR018089">
    <property type="entry name" value="OMPdecase_AS"/>
</dbReference>
<dbReference type="GO" id="GO:0005829">
    <property type="term" value="C:cytosol"/>
    <property type="evidence" value="ECO:0007669"/>
    <property type="project" value="TreeGrafter"/>
</dbReference>
<dbReference type="Gene3D" id="3.20.20.70">
    <property type="entry name" value="Aldolase class I"/>
    <property type="match status" value="1"/>
</dbReference>
<evidence type="ECO:0000256" key="2">
    <source>
        <dbReference type="ARBA" id="ARBA00004861"/>
    </source>
</evidence>
<dbReference type="InterPro" id="IPR011060">
    <property type="entry name" value="RibuloseP-bd_barrel"/>
</dbReference>
<dbReference type="RefSeq" id="WP_307250881.1">
    <property type="nucleotide sequence ID" value="NZ_JAUSUV010000002.1"/>
</dbReference>
<dbReference type="InterPro" id="IPR014732">
    <property type="entry name" value="OMPdecase"/>
</dbReference>
<feature type="binding site" evidence="9 11">
    <location>
        <position position="197"/>
    </location>
    <ligand>
        <name>substrate</name>
    </ligand>
</feature>
<comment type="caution">
    <text evidence="14">The sequence shown here is derived from an EMBL/GenBank/DDBJ whole genome shotgun (WGS) entry which is preliminary data.</text>
</comment>
<dbReference type="FunFam" id="3.20.20.70:FF:000015">
    <property type="entry name" value="Orotidine 5'-phosphate decarboxylase"/>
    <property type="match status" value="1"/>
</dbReference>
<comment type="function">
    <text evidence="1 9">Catalyzes the decarboxylation of orotidine 5'-monophosphate (OMP) to uridine 5'-monophosphate (UMP).</text>
</comment>
<dbReference type="Proteomes" id="UP001238450">
    <property type="component" value="Unassembled WGS sequence"/>
</dbReference>
<keyword evidence="4 9" id="KW-0210">Decarboxylase</keyword>
<feature type="active site" description="Proton donor" evidence="9">
    <location>
        <position position="65"/>
    </location>
</feature>
<dbReference type="InterPro" id="IPR001754">
    <property type="entry name" value="OMPdeCOase_dom"/>
</dbReference>
<dbReference type="PANTHER" id="PTHR32119">
    <property type="entry name" value="OROTIDINE 5'-PHOSPHATE DECARBOXYLASE"/>
    <property type="match status" value="1"/>
</dbReference>
<dbReference type="SMART" id="SM00934">
    <property type="entry name" value="OMPdecase"/>
    <property type="match status" value="1"/>
</dbReference>
<feature type="binding site" evidence="9 11">
    <location>
        <position position="13"/>
    </location>
    <ligand>
        <name>substrate</name>
    </ligand>
</feature>
<feature type="domain" description="Orotidine 5'-phosphate decarboxylase" evidence="13">
    <location>
        <begin position="7"/>
        <end position="233"/>
    </location>
</feature>
<feature type="binding site" evidence="9 11">
    <location>
        <position position="188"/>
    </location>
    <ligand>
        <name>substrate</name>
    </ligand>
</feature>
<evidence type="ECO:0000259" key="13">
    <source>
        <dbReference type="SMART" id="SM00934"/>
    </source>
</evidence>
<protein>
    <recommendedName>
        <fullName evidence="9">Orotidine 5'-phosphate decarboxylase</fullName>
        <ecNumber evidence="9">4.1.1.23</ecNumber>
    </recommendedName>
    <alternativeName>
        <fullName evidence="9">OMP decarboxylase</fullName>
        <shortName evidence="9">OMPDCase</shortName>
        <shortName evidence="9">OMPdecase</shortName>
    </alternativeName>
</protein>